<comment type="caution">
    <text evidence="3">The sequence shown here is derived from an EMBL/GenBank/DDBJ whole genome shotgun (WGS) entry which is preliminary data.</text>
</comment>
<keyword evidence="1" id="KW-0812">Transmembrane</keyword>
<proteinExistence type="predicted"/>
<keyword evidence="4" id="KW-1185">Reference proteome</keyword>
<dbReference type="Pfam" id="PF07691">
    <property type="entry name" value="PA14"/>
    <property type="match status" value="1"/>
</dbReference>
<protein>
    <recommendedName>
        <fullName evidence="2">PA14 domain-containing protein</fullName>
    </recommendedName>
</protein>
<dbReference type="Gene3D" id="2.60.120.380">
    <property type="match status" value="1"/>
</dbReference>
<sequence length="186" mass="21112">MTTIPFNRNIVFSVMLAIIAVAIIYRITPPYVSGVFDLVISKNRITITDIHQPRDIEMTKTVKVDRIDLADKSRFRHPKLGDIGYAGDFWVDINAPFTVKKAGDYVFYLGSDDGFIFSIDGQQLCEWTHDRPLTVNACQIRLMEGEHKFKLVYFQGYGNAGLTMGYSYGNNGVQYIAGENSRYISF</sequence>
<evidence type="ECO:0000313" key="3">
    <source>
        <dbReference type="EMBL" id="GGY85737.1"/>
    </source>
</evidence>
<organism evidence="3 4">
    <name type="scientific">Cellvibrio zantedeschiae</name>
    <dbReference type="NCBI Taxonomy" id="1237077"/>
    <lineage>
        <taxon>Bacteria</taxon>
        <taxon>Pseudomonadati</taxon>
        <taxon>Pseudomonadota</taxon>
        <taxon>Gammaproteobacteria</taxon>
        <taxon>Cellvibrionales</taxon>
        <taxon>Cellvibrionaceae</taxon>
        <taxon>Cellvibrio</taxon>
    </lineage>
</organism>
<dbReference type="Proteomes" id="UP000619761">
    <property type="component" value="Unassembled WGS sequence"/>
</dbReference>
<gene>
    <name evidence="3" type="ORF">GCM10011613_33330</name>
</gene>
<dbReference type="SUPFAM" id="SSF56988">
    <property type="entry name" value="Anthrax protective antigen"/>
    <property type="match status" value="1"/>
</dbReference>
<reference evidence="4" key="1">
    <citation type="journal article" date="2019" name="Int. J. Syst. Evol. Microbiol.">
        <title>The Global Catalogue of Microorganisms (GCM) 10K type strain sequencing project: providing services to taxonomists for standard genome sequencing and annotation.</title>
        <authorList>
            <consortium name="The Broad Institute Genomics Platform"/>
            <consortium name="The Broad Institute Genome Sequencing Center for Infectious Disease"/>
            <person name="Wu L."/>
            <person name="Ma J."/>
        </authorList>
    </citation>
    <scope>NUCLEOTIDE SEQUENCE [LARGE SCALE GENOMIC DNA]</scope>
    <source>
        <strain evidence="4">KCTC 32239</strain>
    </source>
</reference>
<dbReference type="InterPro" id="IPR011658">
    <property type="entry name" value="PA14_dom"/>
</dbReference>
<dbReference type="InterPro" id="IPR037524">
    <property type="entry name" value="PA14/GLEYA"/>
</dbReference>
<dbReference type="RefSeq" id="WP_189420700.1">
    <property type="nucleotide sequence ID" value="NZ_BMYZ01000004.1"/>
</dbReference>
<feature type="transmembrane region" description="Helical" evidence="1">
    <location>
        <begin position="6"/>
        <end position="25"/>
    </location>
</feature>
<name>A0ABQ3B948_9GAMM</name>
<evidence type="ECO:0000313" key="4">
    <source>
        <dbReference type="Proteomes" id="UP000619761"/>
    </source>
</evidence>
<evidence type="ECO:0000259" key="2">
    <source>
        <dbReference type="PROSITE" id="PS51820"/>
    </source>
</evidence>
<dbReference type="PROSITE" id="PS51820">
    <property type="entry name" value="PA14"/>
    <property type="match status" value="1"/>
</dbReference>
<accession>A0ABQ3B948</accession>
<dbReference type="EMBL" id="BMYZ01000004">
    <property type="protein sequence ID" value="GGY85737.1"/>
    <property type="molecule type" value="Genomic_DNA"/>
</dbReference>
<keyword evidence="1" id="KW-1133">Transmembrane helix</keyword>
<feature type="domain" description="PA14" evidence="2">
    <location>
        <begin position="40"/>
        <end position="180"/>
    </location>
</feature>
<evidence type="ECO:0000256" key="1">
    <source>
        <dbReference type="SAM" id="Phobius"/>
    </source>
</evidence>
<keyword evidence="1" id="KW-0472">Membrane</keyword>